<sequence length="44" mass="4863">MPFVVNEGLKLTKMPLLGKPGKQPLKVVGNKCFGRNGRLNRRAV</sequence>
<evidence type="ECO:0000313" key="2">
    <source>
        <dbReference type="Proteomes" id="UP000215914"/>
    </source>
</evidence>
<evidence type="ECO:0000313" key="1">
    <source>
        <dbReference type="EMBL" id="KAF5776994.1"/>
    </source>
</evidence>
<dbReference type="Gramene" id="mRNA:HanXRQr2_Chr12g0530431">
    <property type="protein sequence ID" value="mRNA:HanXRQr2_Chr12g0530431"/>
    <property type="gene ID" value="HanXRQr2_Chr12g0530431"/>
</dbReference>
<accession>A0A9K3HEX6</accession>
<reference evidence="1" key="1">
    <citation type="journal article" date="2017" name="Nature">
        <title>The sunflower genome provides insights into oil metabolism, flowering and Asterid evolution.</title>
        <authorList>
            <person name="Badouin H."/>
            <person name="Gouzy J."/>
            <person name="Grassa C.J."/>
            <person name="Murat F."/>
            <person name="Staton S.E."/>
            <person name="Cottret L."/>
            <person name="Lelandais-Briere C."/>
            <person name="Owens G.L."/>
            <person name="Carrere S."/>
            <person name="Mayjonade B."/>
            <person name="Legrand L."/>
            <person name="Gill N."/>
            <person name="Kane N.C."/>
            <person name="Bowers J.E."/>
            <person name="Hubner S."/>
            <person name="Bellec A."/>
            <person name="Berard A."/>
            <person name="Berges H."/>
            <person name="Blanchet N."/>
            <person name="Boniface M.C."/>
            <person name="Brunel D."/>
            <person name="Catrice O."/>
            <person name="Chaidir N."/>
            <person name="Claudel C."/>
            <person name="Donnadieu C."/>
            <person name="Faraut T."/>
            <person name="Fievet G."/>
            <person name="Helmstetter N."/>
            <person name="King M."/>
            <person name="Knapp S.J."/>
            <person name="Lai Z."/>
            <person name="Le Paslier M.C."/>
            <person name="Lippi Y."/>
            <person name="Lorenzon L."/>
            <person name="Mandel J.R."/>
            <person name="Marage G."/>
            <person name="Marchand G."/>
            <person name="Marquand E."/>
            <person name="Bret-Mestries E."/>
            <person name="Morien E."/>
            <person name="Nambeesan S."/>
            <person name="Nguyen T."/>
            <person name="Pegot-Espagnet P."/>
            <person name="Pouilly N."/>
            <person name="Raftis F."/>
            <person name="Sallet E."/>
            <person name="Schiex T."/>
            <person name="Thomas J."/>
            <person name="Vandecasteele C."/>
            <person name="Vares D."/>
            <person name="Vear F."/>
            <person name="Vautrin S."/>
            <person name="Crespi M."/>
            <person name="Mangin B."/>
            <person name="Burke J.M."/>
            <person name="Salse J."/>
            <person name="Munos S."/>
            <person name="Vincourt P."/>
            <person name="Rieseberg L.H."/>
            <person name="Langlade N.B."/>
        </authorList>
    </citation>
    <scope>NUCLEOTIDE SEQUENCE</scope>
    <source>
        <tissue evidence="1">Leaves</tissue>
    </source>
</reference>
<reference evidence="1" key="2">
    <citation type="submission" date="2020-06" db="EMBL/GenBank/DDBJ databases">
        <title>Helianthus annuus Genome sequencing and assembly Release 2.</title>
        <authorList>
            <person name="Gouzy J."/>
            <person name="Langlade N."/>
            <person name="Munos S."/>
        </authorList>
    </citation>
    <scope>NUCLEOTIDE SEQUENCE</scope>
    <source>
        <tissue evidence="1">Leaves</tissue>
    </source>
</reference>
<comment type="caution">
    <text evidence="1">The sequence shown here is derived from an EMBL/GenBank/DDBJ whole genome shotgun (WGS) entry which is preliminary data.</text>
</comment>
<protein>
    <submittedName>
        <fullName evidence="1">Uncharacterized protein</fullName>
    </submittedName>
</protein>
<dbReference type="EMBL" id="MNCJ02000327">
    <property type="protein sequence ID" value="KAF5776994.1"/>
    <property type="molecule type" value="Genomic_DNA"/>
</dbReference>
<gene>
    <name evidence="1" type="ORF">HanXRQr2_Chr12g0530431</name>
</gene>
<proteinExistence type="predicted"/>
<dbReference type="Proteomes" id="UP000215914">
    <property type="component" value="Unassembled WGS sequence"/>
</dbReference>
<organism evidence="1 2">
    <name type="scientific">Helianthus annuus</name>
    <name type="common">Common sunflower</name>
    <dbReference type="NCBI Taxonomy" id="4232"/>
    <lineage>
        <taxon>Eukaryota</taxon>
        <taxon>Viridiplantae</taxon>
        <taxon>Streptophyta</taxon>
        <taxon>Embryophyta</taxon>
        <taxon>Tracheophyta</taxon>
        <taxon>Spermatophyta</taxon>
        <taxon>Magnoliopsida</taxon>
        <taxon>eudicotyledons</taxon>
        <taxon>Gunneridae</taxon>
        <taxon>Pentapetalae</taxon>
        <taxon>asterids</taxon>
        <taxon>campanulids</taxon>
        <taxon>Asterales</taxon>
        <taxon>Asteraceae</taxon>
        <taxon>Asteroideae</taxon>
        <taxon>Heliantheae alliance</taxon>
        <taxon>Heliantheae</taxon>
        <taxon>Helianthus</taxon>
    </lineage>
</organism>
<dbReference type="AlphaFoldDB" id="A0A9K3HEX6"/>
<name>A0A9K3HEX6_HELAN</name>
<keyword evidence="2" id="KW-1185">Reference proteome</keyword>